<evidence type="ECO:0000313" key="2">
    <source>
        <dbReference type="EMBL" id="OQV17578.1"/>
    </source>
</evidence>
<name>A0A1W0WQT9_HYPEX</name>
<evidence type="ECO:0008006" key="4">
    <source>
        <dbReference type="Google" id="ProtNLM"/>
    </source>
</evidence>
<dbReference type="PANTHER" id="PTHR13132">
    <property type="entry name" value="ALPHA- 1,6 -FUCOSYLTRANSFERASE"/>
    <property type="match status" value="1"/>
</dbReference>
<evidence type="ECO:0000313" key="3">
    <source>
        <dbReference type="Proteomes" id="UP000192578"/>
    </source>
</evidence>
<dbReference type="GO" id="GO:0006487">
    <property type="term" value="P:protein N-linked glycosylation"/>
    <property type="evidence" value="ECO:0007669"/>
    <property type="project" value="TreeGrafter"/>
</dbReference>
<dbReference type="OrthoDB" id="418905at2759"/>
<organism evidence="2 3">
    <name type="scientific">Hypsibius exemplaris</name>
    <name type="common">Freshwater tardigrade</name>
    <dbReference type="NCBI Taxonomy" id="2072580"/>
    <lineage>
        <taxon>Eukaryota</taxon>
        <taxon>Metazoa</taxon>
        <taxon>Ecdysozoa</taxon>
        <taxon>Tardigrada</taxon>
        <taxon>Eutardigrada</taxon>
        <taxon>Parachela</taxon>
        <taxon>Hypsibioidea</taxon>
        <taxon>Hypsibiidae</taxon>
        <taxon>Hypsibius</taxon>
    </lineage>
</organism>
<dbReference type="EMBL" id="MTYJ01000059">
    <property type="protein sequence ID" value="OQV17578.1"/>
    <property type="molecule type" value="Genomic_DNA"/>
</dbReference>
<feature type="transmembrane region" description="Helical" evidence="1">
    <location>
        <begin position="34"/>
        <end position="52"/>
    </location>
</feature>
<dbReference type="GO" id="GO:0046921">
    <property type="term" value="F:alpha-(1-&gt;6)-fucosyltransferase activity"/>
    <property type="evidence" value="ECO:0007669"/>
    <property type="project" value="TreeGrafter"/>
</dbReference>
<dbReference type="AlphaFoldDB" id="A0A1W0WQT9"/>
<reference evidence="3" key="1">
    <citation type="submission" date="2017-01" db="EMBL/GenBank/DDBJ databases">
        <title>Comparative genomics of anhydrobiosis in the tardigrade Hypsibius dujardini.</title>
        <authorList>
            <person name="Yoshida Y."/>
            <person name="Koutsovoulos G."/>
            <person name="Laetsch D."/>
            <person name="Stevens L."/>
            <person name="Kumar S."/>
            <person name="Horikawa D."/>
            <person name="Ishino K."/>
            <person name="Komine S."/>
            <person name="Tomita M."/>
            <person name="Blaxter M."/>
            <person name="Arakawa K."/>
        </authorList>
    </citation>
    <scope>NUCLEOTIDE SEQUENCE [LARGE SCALE GENOMIC DNA]</scope>
    <source>
        <strain evidence="3">Z151</strain>
    </source>
</reference>
<dbReference type="PANTHER" id="PTHR13132:SF29">
    <property type="entry name" value="ALPHA-(1,6)-FUCOSYLTRANSFERASE"/>
    <property type="match status" value="1"/>
</dbReference>
<evidence type="ECO:0000256" key="1">
    <source>
        <dbReference type="SAM" id="Phobius"/>
    </source>
</evidence>
<accession>A0A1W0WQT9</accession>
<gene>
    <name evidence="2" type="ORF">BV898_08349</name>
</gene>
<dbReference type="Proteomes" id="UP000192578">
    <property type="component" value="Unassembled WGS sequence"/>
</dbReference>
<protein>
    <recommendedName>
        <fullName evidence="4">Alpha-(1,6)-fucosyltransferase</fullName>
    </recommendedName>
</protein>
<sequence length="471" mass="52727">MRSPWAFMWNELGEFGLDFRLRQHLDSITRTLRLRTRLFGVLLIAFLIYHFVPPYSGRAGLALTIGNLREELAYSGPFTCAAVVFRNASASASASGGSVKPEESADFHATWQSRFNGSEVRDFQSAYRHRCPTMQTSITTDINVRPADCRGCQTRGLANAVNIALGSFFLAQESLAPRRIHLIGDRWTYGAWRDHFRDFTDGFDLPECSITQPPPSNASVVIGAVNDVRLKVAPDGTIAFHGPAHAQFKLNVNPPDMSIFAGFADIEIKPGRLYVFRKKSVLAQALLIPRADLMELIRGIWTNLVRRDGAFMTVHIRRGDKISEREAPAFPVALFYRALKRRCLNDPGKCSRTLLLLSDDEEASRQFKAAAGNCFLITDFQSEVRRLGDGNAGAWNVSRDIHVSQPGFDRFSQGQRTLHAREMIVSLFLMAMSEFVVCTYSSNVCRLVALLRGGDLKSNNILSLDWEWNAQ</sequence>
<dbReference type="Gene3D" id="3.40.50.11350">
    <property type="match status" value="1"/>
</dbReference>
<comment type="caution">
    <text evidence="2">The sequence shown here is derived from an EMBL/GenBank/DDBJ whole genome shotgun (WGS) entry which is preliminary data.</text>
</comment>
<keyword evidence="1" id="KW-0812">Transmembrane</keyword>
<proteinExistence type="predicted"/>
<keyword evidence="1" id="KW-1133">Transmembrane helix</keyword>
<keyword evidence="1" id="KW-0472">Membrane</keyword>
<keyword evidence="3" id="KW-1185">Reference proteome</keyword>